<comment type="caution">
    <text evidence="1">The sequence shown here is derived from an EMBL/GenBank/DDBJ whole genome shotgun (WGS) entry which is preliminary data.</text>
</comment>
<reference evidence="1" key="1">
    <citation type="submission" date="2023-10" db="EMBL/GenBank/DDBJ databases">
        <authorList>
            <person name="Rodriguez Cubillos JULIANA M."/>
            <person name="De Vega J."/>
        </authorList>
    </citation>
    <scope>NUCLEOTIDE SEQUENCE</scope>
</reference>
<dbReference type="Proteomes" id="UP001177021">
    <property type="component" value="Unassembled WGS sequence"/>
</dbReference>
<protein>
    <submittedName>
        <fullName evidence="1">Uncharacterized protein</fullName>
    </submittedName>
</protein>
<dbReference type="EMBL" id="CASHSV030000109">
    <property type="protein sequence ID" value="CAJ2646970.1"/>
    <property type="molecule type" value="Genomic_DNA"/>
</dbReference>
<evidence type="ECO:0000313" key="2">
    <source>
        <dbReference type="Proteomes" id="UP001177021"/>
    </source>
</evidence>
<organism evidence="1 2">
    <name type="scientific">Trifolium pratense</name>
    <name type="common">Red clover</name>
    <dbReference type="NCBI Taxonomy" id="57577"/>
    <lineage>
        <taxon>Eukaryota</taxon>
        <taxon>Viridiplantae</taxon>
        <taxon>Streptophyta</taxon>
        <taxon>Embryophyta</taxon>
        <taxon>Tracheophyta</taxon>
        <taxon>Spermatophyta</taxon>
        <taxon>Magnoliopsida</taxon>
        <taxon>eudicotyledons</taxon>
        <taxon>Gunneridae</taxon>
        <taxon>Pentapetalae</taxon>
        <taxon>rosids</taxon>
        <taxon>fabids</taxon>
        <taxon>Fabales</taxon>
        <taxon>Fabaceae</taxon>
        <taxon>Papilionoideae</taxon>
        <taxon>50 kb inversion clade</taxon>
        <taxon>NPAAA clade</taxon>
        <taxon>Hologalegina</taxon>
        <taxon>IRL clade</taxon>
        <taxon>Trifolieae</taxon>
        <taxon>Trifolium</taxon>
    </lineage>
</organism>
<keyword evidence="2" id="KW-1185">Reference proteome</keyword>
<accession>A0ACB0JPN7</accession>
<evidence type="ECO:0000313" key="1">
    <source>
        <dbReference type="EMBL" id="CAJ2646970.1"/>
    </source>
</evidence>
<name>A0ACB0JPN7_TRIPR</name>
<proteinExistence type="predicted"/>
<gene>
    <name evidence="1" type="ORF">MILVUS5_LOCUS15590</name>
</gene>
<sequence length="200" mass="21754">MATTLDQNVVPKLKGKFQADVVCFVLGLGSLVAWNSMMTIGDYYYKLFPTYHPSRVLTIIYLPFSLVAMVILTHNESRINTRMRVITGYTIFFICTLLVLVVNLAISGKGGIVHYIGLCALSASFGVADALVQGGMGGDMSFMCPEFIQSYFAGLAASGVLTSGLRFLTKVAFEKSDNGLRKGACMLLLFTSGNINQNQF</sequence>